<dbReference type="Gramene" id="TVU20678">
    <property type="protein sequence ID" value="TVU20678"/>
    <property type="gene ID" value="EJB05_36897"/>
</dbReference>
<organism evidence="1 2">
    <name type="scientific">Eragrostis curvula</name>
    <name type="common">weeping love grass</name>
    <dbReference type="NCBI Taxonomy" id="38414"/>
    <lineage>
        <taxon>Eukaryota</taxon>
        <taxon>Viridiplantae</taxon>
        <taxon>Streptophyta</taxon>
        <taxon>Embryophyta</taxon>
        <taxon>Tracheophyta</taxon>
        <taxon>Spermatophyta</taxon>
        <taxon>Magnoliopsida</taxon>
        <taxon>Liliopsida</taxon>
        <taxon>Poales</taxon>
        <taxon>Poaceae</taxon>
        <taxon>PACMAD clade</taxon>
        <taxon>Chloridoideae</taxon>
        <taxon>Eragrostideae</taxon>
        <taxon>Eragrostidinae</taxon>
        <taxon>Eragrostis</taxon>
    </lineage>
</organism>
<proteinExistence type="predicted"/>
<evidence type="ECO:0000313" key="2">
    <source>
        <dbReference type="Proteomes" id="UP000324897"/>
    </source>
</evidence>
<accession>A0A5J9UC27</accession>
<gene>
    <name evidence="1" type="ORF">EJB05_36897</name>
</gene>
<sequence length="164" mass="17811">MAAGAVRCAPGDGDGAVTSTCCSSPVSVSASSFTSRFSSANSSCISFLWRSHISWNSMRHWSLLSSSHRCTGMSMWQESQDIRCPQLERCIKIAQLCVDDDQNKRPNIDWIIDSLNGKENVIEMASPVLGQSRNSSGLLSQEQGSSAPMKLLWIDAGKVHSALE</sequence>
<dbReference type="AlphaFoldDB" id="A0A5J9UC27"/>
<protein>
    <submittedName>
        <fullName evidence="1">Uncharacterized protein</fullName>
    </submittedName>
</protein>
<name>A0A5J9UC27_9POAL</name>
<keyword evidence="2" id="KW-1185">Reference proteome</keyword>
<comment type="caution">
    <text evidence="1">The sequence shown here is derived from an EMBL/GenBank/DDBJ whole genome shotgun (WGS) entry which is preliminary data.</text>
</comment>
<feature type="non-terminal residue" evidence="1">
    <location>
        <position position="164"/>
    </location>
</feature>
<dbReference type="EMBL" id="RWGY01000029">
    <property type="protein sequence ID" value="TVU20678.1"/>
    <property type="molecule type" value="Genomic_DNA"/>
</dbReference>
<dbReference type="Proteomes" id="UP000324897">
    <property type="component" value="Chromosome 7"/>
</dbReference>
<feature type="non-terminal residue" evidence="1">
    <location>
        <position position="1"/>
    </location>
</feature>
<reference evidence="1 2" key="1">
    <citation type="journal article" date="2019" name="Sci. Rep.">
        <title>A high-quality genome of Eragrostis curvula grass provides insights into Poaceae evolution and supports new strategies to enhance forage quality.</title>
        <authorList>
            <person name="Carballo J."/>
            <person name="Santos B.A.C.M."/>
            <person name="Zappacosta D."/>
            <person name="Garbus I."/>
            <person name="Selva J.P."/>
            <person name="Gallo C.A."/>
            <person name="Diaz A."/>
            <person name="Albertini E."/>
            <person name="Caccamo M."/>
            <person name="Echenique V."/>
        </authorList>
    </citation>
    <scope>NUCLEOTIDE SEQUENCE [LARGE SCALE GENOMIC DNA]</scope>
    <source>
        <strain evidence="2">cv. Victoria</strain>
        <tissue evidence="1">Leaf</tissue>
    </source>
</reference>
<evidence type="ECO:0000313" key="1">
    <source>
        <dbReference type="EMBL" id="TVU20678.1"/>
    </source>
</evidence>